<dbReference type="PANTHER" id="PTHR36558:SF1">
    <property type="entry name" value="RESTRICTION ENDONUCLEASE DOMAIN-CONTAINING PROTEIN-RELATED"/>
    <property type="match status" value="1"/>
</dbReference>
<dbReference type="CDD" id="cd06260">
    <property type="entry name" value="DUF820-like"/>
    <property type="match status" value="1"/>
</dbReference>
<evidence type="ECO:0000313" key="2">
    <source>
        <dbReference type="EMBL" id="EIM65008.1"/>
    </source>
</evidence>
<reference evidence="2 3" key="1">
    <citation type="submission" date="2011-09" db="EMBL/GenBank/DDBJ databases">
        <authorList>
            <consortium name="US DOE Joint Genome Institute (JGI-PGF)"/>
            <person name="Lucas S."/>
            <person name="Han J."/>
            <person name="Lapidus A."/>
            <person name="Cheng J.-F."/>
            <person name="Goodwin L."/>
            <person name="Pitluck S."/>
            <person name="Peters L."/>
            <person name="Land M.L."/>
            <person name="Hauser L."/>
            <person name="Orellana R."/>
            <person name="Lovley D."/>
            <person name="Woyke T.J."/>
        </authorList>
    </citation>
    <scope>NUCLEOTIDE SEQUENCE [LARGE SCALE GENOMIC DNA]</scope>
    <source>
        <strain evidence="2 3">2ac9</strain>
    </source>
</reference>
<dbReference type="InterPro" id="IPR008538">
    <property type="entry name" value="Uma2"/>
</dbReference>
<dbReference type="SUPFAM" id="SSF52980">
    <property type="entry name" value="Restriction endonuclease-like"/>
    <property type="match status" value="1"/>
</dbReference>
<dbReference type="AlphaFoldDB" id="I5B695"/>
<dbReference type="InterPro" id="IPR011335">
    <property type="entry name" value="Restrct_endonuc-II-like"/>
</dbReference>
<accession>I5B695</accession>
<evidence type="ECO:0000259" key="1">
    <source>
        <dbReference type="Pfam" id="PF05685"/>
    </source>
</evidence>
<dbReference type="EMBL" id="CM001488">
    <property type="protein sequence ID" value="EIM65008.1"/>
    <property type="molecule type" value="Genomic_DNA"/>
</dbReference>
<evidence type="ECO:0000313" key="3">
    <source>
        <dbReference type="Proteomes" id="UP000005778"/>
    </source>
</evidence>
<dbReference type="STRING" id="879212.DespoDRAFT_03227"/>
<dbReference type="InterPro" id="IPR012296">
    <property type="entry name" value="Nuclease_put_TT1808"/>
</dbReference>
<reference evidence="2 3" key="2">
    <citation type="submission" date="2012-02" db="EMBL/GenBank/DDBJ databases">
        <title>Improved High-Quality Draft sequence of Desulfobacter postgatei 2ac9.</title>
        <authorList>
            <consortium name="US DOE Joint Genome Institute"/>
            <person name="Lucas S."/>
            <person name="Han J."/>
            <person name="Lapidus A."/>
            <person name="Cheng J.-F."/>
            <person name="Goodwin L."/>
            <person name="Pitluck S."/>
            <person name="Peters L."/>
            <person name="Ovchinnikova G."/>
            <person name="Held B."/>
            <person name="Detter J.C."/>
            <person name="Han C."/>
            <person name="Tapia R."/>
            <person name="Land M."/>
            <person name="Hauser L."/>
            <person name="Kyrpides N."/>
            <person name="Ivanova N."/>
            <person name="Pagani I."/>
            <person name="Orellana R."/>
            <person name="Lovley D."/>
            <person name="Woyke T."/>
        </authorList>
    </citation>
    <scope>NUCLEOTIDE SEQUENCE [LARGE SCALE GENOMIC DNA]</scope>
    <source>
        <strain evidence="2 3">2ac9</strain>
    </source>
</reference>
<dbReference type="Proteomes" id="UP000005778">
    <property type="component" value="Chromosome"/>
</dbReference>
<keyword evidence="3" id="KW-1185">Reference proteome</keyword>
<dbReference type="Pfam" id="PF05685">
    <property type="entry name" value="Uma2"/>
    <property type="match status" value="1"/>
</dbReference>
<feature type="domain" description="Putative restriction endonuclease" evidence="1">
    <location>
        <begin position="14"/>
        <end position="181"/>
    </location>
</feature>
<proteinExistence type="predicted"/>
<dbReference type="Gene3D" id="3.90.1570.10">
    <property type="entry name" value="tt1808, chain A"/>
    <property type="match status" value="1"/>
</dbReference>
<sequence>MPAQPQEKNLMSPAEYLEMERTSLDIKHEFFNGEVFAMVGASRNHNRINVNLTKKLGINFETNPAQCEVFSNDMRVKTAGNYTYPDLTISCGDARFEDDKFDTLTNPVIVIEILSDSTERFDRTKKFAYYRAIPTLQEYILVSQHECWVEQYIRQNDMWGYQSYDGLEQILKLESVNFELPLSEIYLNVEFEDEPRKI</sequence>
<organism evidence="2 3">
    <name type="scientific">Desulfobacter postgatei 2ac9</name>
    <dbReference type="NCBI Taxonomy" id="879212"/>
    <lineage>
        <taxon>Bacteria</taxon>
        <taxon>Pseudomonadati</taxon>
        <taxon>Thermodesulfobacteriota</taxon>
        <taxon>Desulfobacteria</taxon>
        <taxon>Desulfobacterales</taxon>
        <taxon>Desulfobacteraceae</taxon>
        <taxon>Desulfobacter</taxon>
    </lineage>
</organism>
<gene>
    <name evidence="2" type="ORF">DespoDRAFT_03227</name>
</gene>
<name>I5B695_9BACT</name>
<dbReference type="RefSeq" id="WP_004074757.1">
    <property type="nucleotide sequence ID" value="NZ_CM001488.1"/>
</dbReference>
<dbReference type="eggNOG" id="COG4636">
    <property type="taxonomic scope" value="Bacteria"/>
</dbReference>
<dbReference type="PANTHER" id="PTHR36558">
    <property type="entry name" value="GLR1098 PROTEIN"/>
    <property type="match status" value="1"/>
</dbReference>
<protein>
    <recommendedName>
        <fullName evidence="1">Putative restriction endonuclease domain-containing protein</fullName>
    </recommendedName>
</protein>
<dbReference type="HOGENOM" id="CLU_076312_6_0_7"/>
<dbReference type="OrthoDB" id="5503005at2"/>